<dbReference type="GO" id="GO:0070411">
    <property type="term" value="F:I-SMAD binding"/>
    <property type="evidence" value="ECO:0007669"/>
    <property type="project" value="TreeGrafter"/>
</dbReference>
<dbReference type="GO" id="GO:0032924">
    <property type="term" value="P:activin receptor signaling pathway"/>
    <property type="evidence" value="ECO:0007669"/>
    <property type="project" value="TreeGrafter"/>
</dbReference>
<dbReference type="InterPro" id="IPR036578">
    <property type="entry name" value="SMAD_MH1_sf"/>
</dbReference>
<dbReference type="GO" id="GO:0000978">
    <property type="term" value="F:RNA polymerase II cis-regulatory region sequence-specific DNA binding"/>
    <property type="evidence" value="ECO:0007669"/>
    <property type="project" value="TreeGrafter"/>
</dbReference>
<keyword evidence="3" id="KW-0479">Metal-binding</keyword>
<organism evidence="11 13">
    <name type="scientific">Crassostrea virginica</name>
    <name type="common">Eastern oyster</name>
    <dbReference type="NCBI Taxonomy" id="6565"/>
    <lineage>
        <taxon>Eukaryota</taxon>
        <taxon>Metazoa</taxon>
        <taxon>Spiralia</taxon>
        <taxon>Lophotrochozoa</taxon>
        <taxon>Mollusca</taxon>
        <taxon>Bivalvia</taxon>
        <taxon>Autobranchia</taxon>
        <taxon>Pteriomorphia</taxon>
        <taxon>Ostreida</taxon>
        <taxon>Ostreoidea</taxon>
        <taxon>Ostreidae</taxon>
        <taxon>Crassostrea</taxon>
    </lineage>
</organism>
<dbReference type="GO" id="GO:0060395">
    <property type="term" value="P:SMAD protein signal transduction"/>
    <property type="evidence" value="ECO:0007669"/>
    <property type="project" value="TreeGrafter"/>
</dbReference>
<keyword evidence="11" id="KW-1185">Reference proteome</keyword>
<evidence type="ECO:0000259" key="10">
    <source>
        <dbReference type="PROSITE" id="PS51076"/>
    </source>
</evidence>
<dbReference type="GO" id="GO:0071144">
    <property type="term" value="C:heteromeric SMAD protein complex"/>
    <property type="evidence" value="ECO:0007669"/>
    <property type="project" value="TreeGrafter"/>
</dbReference>
<evidence type="ECO:0000256" key="1">
    <source>
        <dbReference type="ARBA" id="ARBA00005545"/>
    </source>
</evidence>
<evidence type="ECO:0000256" key="7">
    <source>
        <dbReference type="ARBA" id="ARBA00023242"/>
    </source>
</evidence>
<feature type="domain" description="MH1" evidence="9">
    <location>
        <begin position="10"/>
        <end position="139"/>
    </location>
</feature>
<dbReference type="Proteomes" id="UP000694844">
    <property type="component" value="Chromosome 9"/>
</dbReference>
<proteinExistence type="inferred from homology"/>
<dbReference type="Pfam" id="PF03166">
    <property type="entry name" value="MH2"/>
    <property type="match status" value="1"/>
</dbReference>
<evidence type="ECO:0000256" key="5">
    <source>
        <dbReference type="ARBA" id="ARBA00023015"/>
    </source>
</evidence>
<comment type="subcellular location">
    <subcellularLocation>
        <location evidence="8">Cytoplasm</location>
    </subcellularLocation>
    <subcellularLocation>
        <location evidence="8">Nucleus</location>
    </subcellularLocation>
</comment>
<dbReference type="PROSITE" id="PS51076">
    <property type="entry name" value="MH2"/>
    <property type="match status" value="1"/>
</dbReference>
<dbReference type="InterPro" id="IPR013019">
    <property type="entry name" value="MAD_homology_MH1"/>
</dbReference>
<dbReference type="RefSeq" id="XP_022306393.1">
    <property type="nucleotide sequence ID" value="XM_022450685.1"/>
</dbReference>
<sequence>MTTLSPFTPPIVKTLLGWKKGDSSEVDKWSEKAVKSLVKKLKKTGGLDELKKAISTQDTSTKCITIPSLDFRSLDGRLQVSHRKGLPHVIYCRLWRWPDLQNHQELRAIESCEWAFHMKREEVCVNPYHYTRIEPPVLPPVLVPRHTEVPDKMPQIENYAMTVPENTEFPTGNNEIFNLPETPPPGYISEDGETTDNQGMDGVDVNSPSPPMDADPVSYVDPPYWCSIAYYELNNRVGETFHASQPSLTVDGFTDPSNSERFCLGLLSNINRTQQVEMTRRHIGKGVRLYYIGGEVFAECLSESAVFVQSPNCNQRYGWHPATVCKIPPGCNLKIFNNQEFAALLAQSVNQGFESVYQLTRMCTIRMSFVKGWGAEYRRQTVTSTPCWIEIHLNGPLQWLDRVLVQMGSPGLPCSSMS</sequence>
<evidence type="ECO:0000256" key="6">
    <source>
        <dbReference type="ARBA" id="ARBA00023163"/>
    </source>
</evidence>
<dbReference type="RefSeq" id="XP_022306535.1">
    <property type="nucleotide sequence ID" value="XM_022450827.1"/>
</dbReference>
<dbReference type="InterPro" id="IPR017855">
    <property type="entry name" value="SMAD-like_dom_sf"/>
</dbReference>
<dbReference type="SUPFAM" id="SSF56366">
    <property type="entry name" value="SMAD MH1 domain"/>
    <property type="match status" value="1"/>
</dbReference>
<feature type="domain" description="MH2" evidence="10">
    <location>
        <begin position="225"/>
        <end position="418"/>
    </location>
</feature>
<dbReference type="Gene3D" id="3.90.520.10">
    <property type="entry name" value="SMAD MH1 domain"/>
    <property type="match status" value="1"/>
</dbReference>
<dbReference type="PANTHER" id="PTHR13703:SF25">
    <property type="entry name" value="MOTHERS AGAINST DECAPENTAPLEGIC HOMOLOG"/>
    <property type="match status" value="1"/>
</dbReference>
<evidence type="ECO:0000256" key="3">
    <source>
        <dbReference type="ARBA" id="ARBA00022723"/>
    </source>
</evidence>
<keyword evidence="6 8" id="KW-0804">Transcription</keyword>
<dbReference type="Pfam" id="PF03165">
    <property type="entry name" value="MH1"/>
    <property type="match status" value="1"/>
</dbReference>
<evidence type="ECO:0000259" key="9">
    <source>
        <dbReference type="PROSITE" id="PS51075"/>
    </source>
</evidence>
<reference evidence="12 13" key="1">
    <citation type="submission" date="2025-04" db="UniProtKB">
        <authorList>
            <consortium name="RefSeq"/>
        </authorList>
    </citation>
    <scope>IDENTIFICATION</scope>
    <source>
        <tissue evidence="12 13">Whole sample</tissue>
    </source>
</reference>
<dbReference type="SMART" id="SM00523">
    <property type="entry name" value="DWA"/>
    <property type="match status" value="1"/>
</dbReference>
<dbReference type="KEGG" id="cvn:111112841"/>
<dbReference type="GO" id="GO:0009653">
    <property type="term" value="P:anatomical structure morphogenesis"/>
    <property type="evidence" value="ECO:0007669"/>
    <property type="project" value="TreeGrafter"/>
</dbReference>
<dbReference type="GO" id="GO:0045944">
    <property type="term" value="P:positive regulation of transcription by RNA polymerase II"/>
    <property type="evidence" value="ECO:0007669"/>
    <property type="project" value="TreeGrafter"/>
</dbReference>
<dbReference type="InterPro" id="IPR008984">
    <property type="entry name" value="SMAD_FHA_dom_sf"/>
</dbReference>
<accession>A0A8B8BTB1</accession>
<dbReference type="InterPro" id="IPR003619">
    <property type="entry name" value="MAD_homology1_Dwarfin-type"/>
</dbReference>
<dbReference type="GO" id="GO:0030154">
    <property type="term" value="P:cell differentiation"/>
    <property type="evidence" value="ECO:0007669"/>
    <property type="project" value="TreeGrafter"/>
</dbReference>
<dbReference type="PROSITE" id="PS51075">
    <property type="entry name" value="MH1"/>
    <property type="match status" value="1"/>
</dbReference>
<keyword evidence="2 8" id="KW-0963">Cytoplasm</keyword>
<evidence type="ECO:0000256" key="8">
    <source>
        <dbReference type="RuleBase" id="RU361195"/>
    </source>
</evidence>
<dbReference type="CDD" id="cd10985">
    <property type="entry name" value="MH2_SMAD_2_3"/>
    <property type="match status" value="1"/>
</dbReference>
<dbReference type="InterPro" id="IPR013790">
    <property type="entry name" value="Dwarfin"/>
</dbReference>
<dbReference type="FunFam" id="3.90.520.10:FF:000001">
    <property type="entry name" value="Mothers against decapentaplegic homolog"/>
    <property type="match status" value="1"/>
</dbReference>
<dbReference type="SMART" id="SM00524">
    <property type="entry name" value="DWB"/>
    <property type="match status" value="1"/>
</dbReference>
<keyword evidence="7 8" id="KW-0539">Nucleus</keyword>
<evidence type="ECO:0000256" key="4">
    <source>
        <dbReference type="ARBA" id="ARBA00022833"/>
    </source>
</evidence>
<name>A0A8B8BTB1_CRAVI</name>
<evidence type="ECO:0000313" key="13">
    <source>
        <dbReference type="RefSeq" id="XP_022306535.1"/>
    </source>
</evidence>
<dbReference type="SUPFAM" id="SSF49879">
    <property type="entry name" value="SMAD/FHA domain"/>
    <property type="match status" value="1"/>
</dbReference>
<keyword evidence="4" id="KW-0862">Zinc</keyword>
<dbReference type="FunFam" id="2.60.200.10:FF:000001">
    <property type="entry name" value="Mothers against decapentaplegic homolog"/>
    <property type="match status" value="1"/>
</dbReference>
<dbReference type="PANTHER" id="PTHR13703">
    <property type="entry name" value="SMAD"/>
    <property type="match status" value="1"/>
</dbReference>
<dbReference type="GO" id="GO:0046872">
    <property type="term" value="F:metal ion binding"/>
    <property type="evidence" value="ECO:0007669"/>
    <property type="project" value="UniProtKB-KW"/>
</dbReference>
<dbReference type="OrthoDB" id="5794312at2759"/>
<gene>
    <name evidence="13" type="primary">LOC111112940</name>
    <name evidence="12" type="synonym">LOC111112841</name>
</gene>
<evidence type="ECO:0000313" key="11">
    <source>
        <dbReference type="Proteomes" id="UP000694844"/>
    </source>
</evidence>
<dbReference type="AlphaFoldDB" id="A0A8B8BTB1"/>
<dbReference type="KEGG" id="cvn:111112940"/>
<dbReference type="GO" id="GO:0005737">
    <property type="term" value="C:cytoplasm"/>
    <property type="evidence" value="ECO:0007669"/>
    <property type="project" value="UniProtKB-SubCell"/>
</dbReference>
<evidence type="ECO:0000313" key="12">
    <source>
        <dbReference type="RefSeq" id="XP_022306393.1"/>
    </source>
</evidence>
<dbReference type="InterPro" id="IPR001132">
    <property type="entry name" value="SMAD_dom_Dwarfin-type"/>
</dbReference>
<protein>
    <recommendedName>
        <fullName evidence="8">Mothers against decapentaplegic homolog</fullName>
        <shortName evidence="8">MAD homolog</shortName>
        <shortName evidence="8">Mothers against DPP homolog</shortName>
    </recommendedName>
    <alternativeName>
        <fullName evidence="8">SMAD family member</fullName>
    </alternativeName>
</protein>
<dbReference type="GO" id="GO:0000981">
    <property type="term" value="F:DNA-binding transcription factor activity, RNA polymerase II-specific"/>
    <property type="evidence" value="ECO:0007669"/>
    <property type="project" value="TreeGrafter"/>
</dbReference>
<keyword evidence="5 8" id="KW-0805">Transcription regulation</keyword>
<dbReference type="Gene3D" id="2.60.200.10">
    <property type="match status" value="1"/>
</dbReference>
<dbReference type="GeneID" id="111112940"/>
<evidence type="ECO:0000256" key="2">
    <source>
        <dbReference type="ARBA" id="ARBA00022490"/>
    </source>
</evidence>
<dbReference type="CDD" id="cd10491">
    <property type="entry name" value="MH1_SMAD_2_3"/>
    <property type="match status" value="1"/>
</dbReference>
<comment type="similarity">
    <text evidence="1 8">Belongs to the dwarfin/SMAD family.</text>
</comment>